<sequence length="81" mass="9241">MLLLRVYSLDLLLTTTTVVDDEWHGLSVPAVHHAEEAISITGGKKEVTRSKDETEPIYTLQEWTCYTALKNSKGKFYKIKK</sequence>
<feature type="chain" id="PRO_5046277491" evidence="1">
    <location>
        <begin position="22"/>
        <end position="81"/>
    </location>
</feature>
<evidence type="ECO:0000313" key="2">
    <source>
        <dbReference type="EMBL" id="MEQ2228195.1"/>
    </source>
</evidence>
<keyword evidence="3" id="KW-1185">Reference proteome</keyword>
<keyword evidence="1" id="KW-0732">Signal</keyword>
<proteinExistence type="predicted"/>
<dbReference type="EMBL" id="JAHRIQ010023567">
    <property type="protein sequence ID" value="MEQ2228195.1"/>
    <property type="molecule type" value="Genomic_DNA"/>
</dbReference>
<protein>
    <submittedName>
        <fullName evidence="2">Uncharacterized protein</fullName>
    </submittedName>
</protein>
<evidence type="ECO:0000256" key="1">
    <source>
        <dbReference type="SAM" id="SignalP"/>
    </source>
</evidence>
<reference evidence="2 3" key="1">
    <citation type="submission" date="2021-06" db="EMBL/GenBank/DDBJ databases">
        <authorList>
            <person name="Palmer J.M."/>
        </authorList>
    </citation>
    <scope>NUCLEOTIDE SEQUENCE [LARGE SCALE GENOMIC DNA]</scope>
    <source>
        <strain evidence="3">if_2019</strain>
        <tissue evidence="2">Muscle</tissue>
    </source>
</reference>
<name>A0ABV0T5Q1_9TELE</name>
<organism evidence="2 3">
    <name type="scientific">Ilyodon furcidens</name>
    <name type="common">goldbreast splitfin</name>
    <dbReference type="NCBI Taxonomy" id="33524"/>
    <lineage>
        <taxon>Eukaryota</taxon>
        <taxon>Metazoa</taxon>
        <taxon>Chordata</taxon>
        <taxon>Craniata</taxon>
        <taxon>Vertebrata</taxon>
        <taxon>Euteleostomi</taxon>
        <taxon>Actinopterygii</taxon>
        <taxon>Neopterygii</taxon>
        <taxon>Teleostei</taxon>
        <taxon>Neoteleostei</taxon>
        <taxon>Acanthomorphata</taxon>
        <taxon>Ovalentaria</taxon>
        <taxon>Atherinomorphae</taxon>
        <taxon>Cyprinodontiformes</taxon>
        <taxon>Goodeidae</taxon>
        <taxon>Ilyodon</taxon>
    </lineage>
</organism>
<accession>A0ABV0T5Q1</accession>
<comment type="caution">
    <text evidence="2">The sequence shown here is derived from an EMBL/GenBank/DDBJ whole genome shotgun (WGS) entry which is preliminary data.</text>
</comment>
<evidence type="ECO:0000313" key="3">
    <source>
        <dbReference type="Proteomes" id="UP001482620"/>
    </source>
</evidence>
<dbReference type="Proteomes" id="UP001482620">
    <property type="component" value="Unassembled WGS sequence"/>
</dbReference>
<feature type="signal peptide" evidence="1">
    <location>
        <begin position="1"/>
        <end position="21"/>
    </location>
</feature>
<gene>
    <name evidence="2" type="ORF">ILYODFUR_006456</name>
</gene>